<dbReference type="InterPro" id="IPR003593">
    <property type="entry name" value="AAA+_ATPase"/>
</dbReference>
<accession>A0A101ES35</accession>
<keyword evidence="2" id="KW-0067">ATP-binding</keyword>
<dbReference type="AlphaFoldDB" id="A0A101ES35"/>
<evidence type="ECO:0000313" key="4">
    <source>
        <dbReference type="Proteomes" id="UP000058636"/>
    </source>
</evidence>
<dbReference type="Proteomes" id="UP000058636">
    <property type="component" value="Unassembled WGS sequence"/>
</dbReference>
<sequence length="250" mass="28106">MSEYLVEMRGIKKSFGRVQALKGVDFWVKRNEIVGLLGDNGAGKSTLIKILVGYYRPDEGEIYFEGRKVSFKSPWDSRKLGIETVYQDLALVNLMPIWRNFFLGREVMKGPFGTLDVKRMKKITIEALKDIGIFVRSPDETVAFLSGGERQAIAIARAIHFGAKLLILDEPTAALSVGETQRVLEHILEAKRRGIAVIFITHNIYHVYEVADRFVLLEKGEKIGDLEKSETTPEKIMEIIAASSVGTMSR</sequence>
<comment type="caution">
    <text evidence="3">The sequence shown here is derived from an EMBL/GenBank/DDBJ whole genome shotgun (WGS) entry which is preliminary data.</text>
</comment>
<protein>
    <submittedName>
        <fullName evidence="3">ABC transporter related</fullName>
    </submittedName>
</protein>
<dbReference type="InterPro" id="IPR027417">
    <property type="entry name" value="P-loop_NTPase"/>
</dbReference>
<dbReference type="Gene3D" id="3.40.50.300">
    <property type="entry name" value="P-loop containing nucleotide triphosphate hydrolases"/>
    <property type="match status" value="1"/>
</dbReference>
<evidence type="ECO:0000256" key="1">
    <source>
        <dbReference type="ARBA" id="ARBA00022741"/>
    </source>
</evidence>
<dbReference type="SMART" id="SM00382">
    <property type="entry name" value="AAA"/>
    <property type="match status" value="1"/>
</dbReference>
<dbReference type="InterPro" id="IPR050107">
    <property type="entry name" value="ABC_carbohydrate_import_ATPase"/>
</dbReference>
<dbReference type="EMBL" id="LGFG01000012">
    <property type="protein sequence ID" value="KUK23625.1"/>
    <property type="molecule type" value="Genomic_DNA"/>
</dbReference>
<dbReference type="PANTHER" id="PTHR43790:SF8">
    <property type="entry name" value="SUGAR ABC TRANSPORTER ATP-BINDING PROTEIN"/>
    <property type="match status" value="1"/>
</dbReference>
<organism evidence="3 4">
    <name type="scientific">Thermotoga petrophila</name>
    <dbReference type="NCBI Taxonomy" id="93929"/>
    <lineage>
        <taxon>Bacteria</taxon>
        <taxon>Thermotogati</taxon>
        <taxon>Thermotogota</taxon>
        <taxon>Thermotogae</taxon>
        <taxon>Thermotogales</taxon>
        <taxon>Thermotogaceae</taxon>
        <taxon>Thermotoga</taxon>
    </lineage>
</organism>
<dbReference type="PANTHER" id="PTHR43790">
    <property type="entry name" value="CARBOHYDRATE TRANSPORT ATP-BINDING PROTEIN MG119-RELATED"/>
    <property type="match status" value="1"/>
</dbReference>
<dbReference type="GO" id="GO:0016887">
    <property type="term" value="F:ATP hydrolysis activity"/>
    <property type="evidence" value="ECO:0007669"/>
    <property type="project" value="InterPro"/>
</dbReference>
<evidence type="ECO:0000313" key="3">
    <source>
        <dbReference type="EMBL" id="KUK23625.1"/>
    </source>
</evidence>
<keyword evidence="1" id="KW-0547">Nucleotide-binding</keyword>
<dbReference type="Pfam" id="PF00005">
    <property type="entry name" value="ABC_tran"/>
    <property type="match status" value="1"/>
</dbReference>
<dbReference type="InterPro" id="IPR003439">
    <property type="entry name" value="ABC_transporter-like_ATP-bd"/>
</dbReference>
<dbReference type="PROSITE" id="PS50893">
    <property type="entry name" value="ABC_TRANSPORTER_2"/>
    <property type="match status" value="1"/>
</dbReference>
<name>A0A101ES35_9THEM</name>
<dbReference type="CDD" id="cd03216">
    <property type="entry name" value="ABC_Carb_Monos_I"/>
    <property type="match status" value="1"/>
</dbReference>
<evidence type="ECO:0000256" key="2">
    <source>
        <dbReference type="ARBA" id="ARBA00022840"/>
    </source>
</evidence>
<reference evidence="3 4" key="1">
    <citation type="journal article" date="2015" name="MBio">
        <title>Genome-Resolved Metagenomic Analysis Reveals Roles for Candidate Phyla and Other Microbial Community Members in Biogeochemical Transformations in Oil Reservoirs.</title>
        <authorList>
            <person name="Hu P."/>
            <person name="Tom L."/>
            <person name="Singh A."/>
            <person name="Thomas B.C."/>
            <person name="Baker B.J."/>
            <person name="Piceno Y.M."/>
            <person name="Andersen G.L."/>
            <person name="Banfield J.F."/>
        </authorList>
    </citation>
    <scope>NUCLEOTIDE SEQUENCE [LARGE SCALE GENOMIC DNA]</scope>
    <source>
        <strain evidence="3">46_26</strain>
    </source>
</reference>
<dbReference type="PATRIC" id="fig|93930.3.peg.1066"/>
<dbReference type="SUPFAM" id="SSF52540">
    <property type="entry name" value="P-loop containing nucleoside triphosphate hydrolases"/>
    <property type="match status" value="1"/>
</dbReference>
<dbReference type="GO" id="GO:0005524">
    <property type="term" value="F:ATP binding"/>
    <property type="evidence" value="ECO:0007669"/>
    <property type="project" value="UniProtKB-KW"/>
</dbReference>
<dbReference type="PROSITE" id="PS00211">
    <property type="entry name" value="ABC_TRANSPORTER_1"/>
    <property type="match status" value="1"/>
</dbReference>
<proteinExistence type="predicted"/>
<gene>
    <name evidence="3" type="ORF">XD57_0283</name>
</gene>
<dbReference type="InterPro" id="IPR017871">
    <property type="entry name" value="ABC_transporter-like_CS"/>
</dbReference>